<evidence type="ECO:0000256" key="3">
    <source>
        <dbReference type="ARBA" id="ARBA00022796"/>
    </source>
</evidence>
<evidence type="ECO:0000256" key="6">
    <source>
        <dbReference type="ARBA" id="ARBA00023186"/>
    </source>
</evidence>
<evidence type="ECO:0000256" key="8">
    <source>
        <dbReference type="ARBA" id="ARBA00038171"/>
    </source>
</evidence>
<dbReference type="RefSeq" id="XP_044945441.1">
    <property type="nucleotide sequence ID" value="XM_045089506.1"/>
</dbReference>
<name>A0A8U0SM76_MUSPF</name>
<dbReference type="Pfam" id="PF00403">
    <property type="entry name" value="HMA"/>
    <property type="match status" value="1"/>
</dbReference>
<dbReference type="PROSITE" id="PS01047">
    <property type="entry name" value="HMA_1"/>
    <property type="match status" value="1"/>
</dbReference>
<dbReference type="InterPro" id="IPR036163">
    <property type="entry name" value="HMA_dom_sf"/>
</dbReference>
<dbReference type="AlphaFoldDB" id="A0A8U0SM76"/>
<evidence type="ECO:0000256" key="7">
    <source>
        <dbReference type="ARBA" id="ARBA00037651"/>
    </source>
</evidence>
<evidence type="ECO:0000313" key="13">
    <source>
        <dbReference type="Proteomes" id="UP000000715"/>
    </source>
</evidence>
<keyword evidence="6" id="KW-0143">Chaperone</keyword>
<dbReference type="InterPro" id="IPR006121">
    <property type="entry name" value="HMA_dom"/>
</dbReference>
<dbReference type="PANTHER" id="PTHR46365:SF1">
    <property type="entry name" value="COPPER TRANSPORT PROTEIN ATOX1"/>
    <property type="match status" value="1"/>
</dbReference>
<dbReference type="GeneID" id="123394817"/>
<dbReference type="OrthoDB" id="689350at2759"/>
<evidence type="ECO:0000313" key="14">
    <source>
        <dbReference type="RefSeq" id="XP_044945441.1"/>
    </source>
</evidence>
<evidence type="ECO:0000256" key="1">
    <source>
        <dbReference type="ARBA" id="ARBA00022448"/>
    </source>
</evidence>
<evidence type="ECO:0000256" key="11">
    <source>
        <dbReference type="ARBA" id="ARBA00046351"/>
    </source>
</evidence>
<dbReference type="GO" id="GO:0006825">
    <property type="term" value="P:copper ion transport"/>
    <property type="evidence" value="ECO:0007669"/>
    <property type="project" value="UniProtKB-KW"/>
</dbReference>
<proteinExistence type="inferred from homology"/>
<dbReference type="GO" id="GO:0046872">
    <property type="term" value="F:metal ion binding"/>
    <property type="evidence" value="ECO:0007669"/>
    <property type="project" value="UniProtKB-KW"/>
</dbReference>
<keyword evidence="3" id="KW-0187">Copper transport</keyword>
<evidence type="ECO:0000256" key="5">
    <source>
        <dbReference type="ARBA" id="ARBA00023065"/>
    </source>
</evidence>
<keyword evidence="4" id="KW-0186">Copper</keyword>
<dbReference type="CDD" id="cd00371">
    <property type="entry name" value="HMA"/>
    <property type="match status" value="1"/>
</dbReference>
<dbReference type="PANTHER" id="PTHR46365">
    <property type="entry name" value="COPPER TRANSPORT PROTEIN ATOX1"/>
    <property type="match status" value="1"/>
</dbReference>
<keyword evidence="2" id="KW-0479">Metal-binding</keyword>
<evidence type="ECO:0000259" key="12">
    <source>
        <dbReference type="Pfam" id="PF00403"/>
    </source>
</evidence>
<protein>
    <recommendedName>
        <fullName evidence="9">Copper transport protein ATOX1</fullName>
    </recommendedName>
    <alternativeName>
        <fullName evidence="10">Metal transport protein ATX1</fullName>
    </alternativeName>
</protein>
<dbReference type="GO" id="GO:0005829">
    <property type="term" value="C:cytosol"/>
    <property type="evidence" value="ECO:0007669"/>
    <property type="project" value="TreeGrafter"/>
</dbReference>
<evidence type="ECO:0000256" key="10">
    <source>
        <dbReference type="ARBA" id="ARBA00043201"/>
    </source>
</evidence>
<comment type="similarity">
    <text evidence="8">Belongs to the ATX1 family.</text>
</comment>
<evidence type="ECO:0000256" key="9">
    <source>
        <dbReference type="ARBA" id="ARBA00040962"/>
    </source>
</evidence>
<dbReference type="GO" id="GO:0016531">
    <property type="term" value="F:copper chaperone activity"/>
    <property type="evidence" value="ECO:0007669"/>
    <property type="project" value="TreeGrafter"/>
</dbReference>
<evidence type="ECO:0000256" key="4">
    <source>
        <dbReference type="ARBA" id="ARBA00023008"/>
    </source>
</evidence>
<gene>
    <name evidence="14" type="primary">LOC123394817</name>
</gene>
<keyword evidence="1" id="KW-0813">Transport</keyword>
<dbReference type="Gene3D" id="3.30.70.100">
    <property type="match status" value="1"/>
</dbReference>
<evidence type="ECO:0000256" key="2">
    <source>
        <dbReference type="ARBA" id="ARBA00022723"/>
    </source>
</evidence>
<sequence>MATAPTISTVLLKPEFSVDMTCEGCSDVVNLELNKVGGADFDIDLPNKKVRINSEHSVNTQLHTLDKTGKAISYLAPK</sequence>
<organism evidence="13 14">
    <name type="scientific">Mustela putorius furo</name>
    <name type="common">European domestic ferret</name>
    <name type="synonym">Mustela furo</name>
    <dbReference type="NCBI Taxonomy" id="9669"/>
    <lineage>
        <taxon>Eukaryota</taxon>
        <taxon>Metazoa</taxon>
        <taxon>Chordata</taxon>
        <taxon>Craniata</taxon>
        <taxon>Vertebrata</taxon>
        <taxon>Euteleostomi</taxon>
        <taxon>Mammalia</taxon>
        <taxon>Eutheria</taxon>
        <taxon>Laurasiatheria</taxon>
        <taxon>Carnivora</taxon>
        <taxon>Caniformia</taxon>
        <taxon>Musteloidea</taxon>
        <taxon>Mustelidae</taxon>
        <taxon>Mustelinae</taxon>
        <taxon>Mustela</taxon>
    </lineage>
</organism>
<dbReference type="InterPro" id="IPR017969">
    <property type="entry name" value="Heavy-metal-associated_CS"/>
</dbReference>
<keyword evidence="5" id="KW-0406">Ion transport</keyword>
<dbReference type="Proteomes" id="UP000000715">
    <property type="component" value="Unplaced"/>
</dbReference>
<feature type="domain" description="HMA" evidence="12">
    <location>
        <begin position="16"/>
        <end position="70"/>
    </location>
</feature>
<comment type="function">
    <text evidence="7">Binds and deliver cytosolic copper to the copper ATPase proteins. May be important in cellular antioxidant defense.</text>
</comment>
<reference evidence="14" key="1">
    <citation type="submission" date="2025-08" db="UniProtKB">
        <authorList>
            <consortium name="RefSeq"/>
        </authorList>
    </citation>
    <scope>IDENTIFICATION</scope>
    <source>
        <tissue evidence="14">Brain</tissue>
    </source>
</reference>
<dbReference type="InterPro" id="IPR051881">
    <property type="entry name" value="Copper_transport_ATOX1-like"/>
</dbReference>
<accession>A0A8U0SM76</accession>
<keyword evidence="13" id="KW-1185">Reference proteome</keyword>
<dbReference type="SUPFAM" id="SSF55008">
    <property type="entry name" value="HMA, heavy metal-associated domain"/>
    <property type="match status" value="1"/>
</dbReference>
<comment type="subunit">
    <text evidence="11">Homodimer. Interacts with ATP7B. Interacts with ATP7A. Interacts (via dimer form) with SLC31A1 (via C-terminal domain); this interaction improves ATOX1 stability and controls intracellular Cu(I) levels.</text>
</comment>